<keyword evidence="1" id="KW-1133">Transmembrane helix</keyword>
<evidence type="ECO:0000313" key="4">
    <source>
        <dbReference type="Proteomes" id="UP001386437"/>
    </source>
</evidence>
<organism evidence="3 4">
    <name type="scientific">Paraburkholderia bengalensis</name>
    <dbReference type="NCBI Taxonomy" id="2747562"/>
    <lineage>
        <taxon>Bacteria</taxon>
        <taxon>Pseudomonadati</taxon>
        <taxon>Pseudomonadota</taxon>
        <taxon>Betaproteobacteria</taxon>
        <taxon>Burkholderiales</taxon>
        <taxon>Burkholderiaceae</taxon>
        <taxon>Paraburkholderia</taxon>
    </lineage>
</organism>
<dbReference type="Proteomes" id="UP001386437">
    <property type="component" value="Unassembled WGS sequence"/>
</dbReference>
<dbReference type="InterPro" id="IPR007890">
    <property type="entry name" value="CHASE2"/>
</dbReference>
<evidence type="ECO:0000313" key="3">
    <source>
        <dbReference type="EMBL" id="MEI5996285.1"/>
    </source>
</evidence>
<accession>A0ABU8IL86</accession>
<keyword evidence="4" id="KW-1185">Reference proteome</keyword>
<evidence type="ECO:0000256" key="1">
    <source>
        <dbReference type="SAM" id="Phobius"/>
    </source>
</evidence>
<feature type="transmembrane region" description="Helical" evidence="1">
    <location>
        <begin position="342"/>
        <end position="361"/>
    </location>
</feature>
<protein>
    <submittedName>
        <fullName evidence="3">CHASE2 domain-containing protein</fullName>
    </submittedName>
</protein>
<reference evidence="3 4" key="1">
    <citation type="journal article" date="2022" name="Arch. Microbiol.">
        <title>Paraburkholderia bengalensis sp. nov. isolated from roots of Oryza sativa, IR64.</title>
        <authorList>
            <person name="Nag P."/>
            <person name="Mondal N."/>
            <person name="Sarkar J."/>
            <person name="Das S."/>
        </authorList>
    </citation>
    <scope>NUCLEOTIDE SEQUENCE [LARGE SCALE GENOMIC DNA]</scope>
    <source>
        <strain evidence="3 4">IR64_4_BI</strain>
    </source>
</reference>
<keyword evidence="1" id="KW-0472">Membrane</keyword>
<name>A0ABU8IL86_9BURK</name>
<dbReference type="RefSeq" id="WP_336596722.1">
    <property type="nucleotide sequence ID" value="NZ_JACFYJ010000003.1"/>
</dbReference>
<gene>
    <name evidence="3" type="ORF">H3V53_03405</name>
</gene>
<sequence length="500" mass="55622">MGVAATLLLPHLLGEDFATRKAARLYAPAAGEAYGSGNRDAITVALIDDATLEDAHENWPPNYGYYARVLRGLAVYKPKAIFFDIAFRDLRENDRSIFALLNEICALKRAGIPVYLASQPTADGALTTIAPVQALEGRCLTQVGVTYTADEIDHIVWEYPLASYVGKKEIRSAAMTLYEDVTGERLPDPAARMALTWGLHPAQDALTWIAASEPTRPDGASDADQEAGSDQYCRKDHGWMELAPPGIHRAKFADAEKPVCVFHHTVYVYELKTDPTIGSKINHKIVLLGTARRFGGDYINSPISGRIPGVYLHAMALDNLLTYGANYKRVTSLSLTSDTDNLKLLLLTVSSLVAVSLIRVVKNRVRRRRARHKEIPRRYRSYPSQVHLLATAPTRETEIQPVLMVWPQAVDEDDVSWRHVLGWLAHRAIDAVRWCAKSTLNLLLSVVLVLGVLIVGQHFLNVGFLTVVDVAAFALAAEWLEWNEQLLEWLTHSETERNEE</sequence>
<feature type="transmembrane region" description="Helical" evidence="1">
    <location>
        <begin position="439"/>
        <end position="456"/>
    </location>
</feature>
<dbReference type="SMART" id="SM01080">
    <property type="entry name" value="CHASE2"/>
    <property type="match status" value="1"/>
</dbReference>
<comment type="caution">
    <text evidence="3">The sequence shown here is derived from an EMBL/GenBank/DDBJ whole genome shotgun (WGS) entry which is preliminary data.</text>
</comment>
<proteinExistence type="predicted"/>
<keyword evidence="1" id="KW-0812">Transmembrane</keyword>
<dbReference type="EMBL" id="JACFYJ010000003">
    <property type="protein sequence ID" value="MEI5996285.1"/>
    <property type="molecule type" value="Genomic_DNA"/>
</dbReference>
<evidence type="ECO:0000259" key="2">
    <source>
        <dbReference type="SMART" id="SM01080"/>
    </source>
</evidence>
<feature type="domain" description="CHASE2" evidence="2">
    <location>
        <begin position="7"/>
        <end position="357"/>
    </location>
</feature>
<dbReference type="Pfam" id="PF05226">
    <property type="entry name" value="CHASE2"/>
    <property type="match status" value="1"/>
</dbReference>